<evidence type="ECO:0000259" key="2">
    <source>
        <dbReference type="SMART" id="SM00858"/>
    </source>
</evidence>
<dbReference type="PANTHER" id="PTHR30536:SF5">
    <property type="entry name" value="ALTRONATE DEHYDRATASE"/>
    <property type="match status" value="1"/>
</dbReference>
<dbReference type="InterPro" id="IPR052172">
    <property type="entry name" value="UxaA_altronate/galactarate_dh"/>
</dbReference>
<feature type="domain" description="SAF" evidence="2">
    <location>
        <begin position="11"/>
        <end position="88"/>
    </location>
</feature>
<dbReference type="Gene3D" id="2.30.130.110">
    <property type="match status" value="1"/>
</dbReference>
<evidence type="ECO:0000313" key="3">
    <source>
        <dbReference type="EMBL" id="KEJ93557.1"/>
    </source>
</evidence>
<dbReference type="AlphaFoldDB" id="A0A073J775"/>
<dbReference type="CDD" id="cd11613">
    <property type="entry name" value="SAF_AH_GD"/>
    <property type="match status" value="1"/>
</dbReference>
<evidence type="ECO:0000256" key="1">
    <source>
        <dbReference type="ARBA" id="ARBA00023239"/>
    </source>
</evidence>
<sequence length="116" mass="12765">MKRSIRMHQNDMVATVLESVDAGEYVDVFDDGNKPLFSVCAVNNIPYGNKIALSDIEMGEKVVKYGAVIGVCTNRIKRGELVHVHNVKSQYVDIPASIREAIIKEMGISVNGRCPS</sequence>
<comment type="caution">
    <text evidence="3">The sequence shown here is derived from an EMBL/GenBank/DDBJ whole genome shotgun (WGS) entry which is preliminary data.</text>
</comment>
<reference evidence="3 4" key="1">
    <citation type="submission" date="2014-04" db="EMBL/GenBank/DDBJ databases">
        <title>Draft Genome Sequence of Synergistes jonesii.</title>
        <authorList>
            <person name="Coil D.A."/>
            <person name="Eisen J.A."/>
            <person name="Holland-Moritz H.E."/>
        </authorList>
    </citation>
    <scope>NUCLEOTIDE SEQUENCE [LARGE SCALE GENOMIC DNA]</scope>
    <source>
        <strain evidence="3 4">78-1</strain>
    </source>
</reference>
<dbReference type="PANTHER" id="PTHR30536">
    <property type="entry name" value="ALTRONATE/GALACTARATE DEHYDRATASE"/>
    <property type="match status" value="1"/>
</dbReference>
<name>A0A073J775_9BACT</name>
<dbReference type="GeneID" id="90982447"/>
<dbReference type="Pfam" id="PF08666">
    <property type="entry name" value="SAF"/>
    <property type="match status" value="1"/>
</dbReference>
<dbReference type="STRING" id="2754.EH55_01930"/>
<dbReference type="GO" id="GO:0016829">
    <property type="term" value="F:lyase activity"/>
    <property type="evidence" value="ECO:0007669"/>
    <property type="project" value="UniProtKB-KW"/>
</dbReference>
<organism evidence="3 4">
    <name type="scientific">Synergistes jonesii</name>
    <dbReference type="NCBI Taxonomy" id="2754"/>
    <lineage>
        <taxon>Bacteria</taxon>
        <taxon>Thermotogati</taxon>
        <taxon>Synergistota</taxon>
        <taxon>Synergistia</taxon>
        <taxon>Synergistales</taxon>
        <taxon>Synergistaceae</taxon>
        <taxon>Synergistes</taxon>
    </lineage>
</organism>
<dbReference type="eggNOG" id="COG2721">
    <property type="taxonomic scope" value="Bacteria"/>
</dbReference>
<dbReference type="InterPro" id="IPR044144">
    <property type="entry name" value="SAF_UxaA/GarD"/>
</dbReference>
<accession>A0A073J775</accession>
<protein>
    <recommendedName>
        <fullName evidence="2">SAF domain-containing protein</fullName>
    </recommendedName>
</protein>
<proteinExistence type="predicted"/>
<dbReference type="InterPro" id="IPR013974">
    <property type="entry name" value="SAF"/>
</dbReference>
<keyword evidence="4" id="KW-1185">Reference proteome</keyword>
<dbReference type="RefSeq" id="WP_051682503.1">
    <property type="nucleotide sequence ID" value="NZ_JAXDSK010000018.1"/>
</dbReference>
<dbReference type="EMBL" id="JMKI01000002">
    <property type="protein sequence ID" value="KEJ93557.1"/>
    <property type="molecule type" value="Genomic_DNA"/>
</dbReference>
<evidence type="ECO:0000313" key="4">
    <source>
        <dbReference type="Proteomes" id="UP000027665"/>
    </source>
</evidence>
<gene>
    <name evidence="3" type="ORF">EH55_01930</name>
</gene>
<dbReference type="SMART" id="SM00858">
    <property type="entry name" value="SAF"/>
    <property type="match status" value="1"/>
</dbReference>
<dbReference type="Proteomes" id="UP000027665">
    <property type="component" value="Unassembled WGS sequence"/>
</dbReference>
<keyword evidence="1" id="KW-0456">Lyase</keyword>
<dbReference type="GO" id="GO:0019698">
    <property type="term" value="P:D-galacturonate catabolic process"/>
    <property type="evidence" value="ECO:0007669"/>
    <property type="project" value="TreeGrafter"/>
</dbReference>